<dbReference type="Proteomes" id="UP001281147">
    <property type="component" value="Unassembled WGS sequence"/>
</dbReference>
<sequence length="243" mass="26891">MLPALSTLRLENLPGLNDQGIQQLAHSRLALSLEKLSLCGLELTSLRTIQTLFANMPKIQSFALVQRSAPKVQRHVAEMSKDYDFTLSSSTLRNLYWDVITASDSTATLANSIAAGHFPAVRRVVVPWDYDGVVQELCRPIPSKPITSEDVQAVDDWKSSRSMLSDYRIAEVQAQVRVREKRAQPSFNLVVQDEDGIERKHFIGSYLGDMASKIAFSLAPGIDSVFDGLVSVEKKQYPGDPVG</sequence>
<evidence type="ECO:0000313" key="1">
    <source>
        <dbReference type="EMBL" id="KAK3712901.1"/>
    </source>
</evidence>
<organism evidence="1 2">
    <name type="scientific">Vermiconidia calcicola</name>
    <dbReference type="NCBI Taxonomy" id="1690605"/>
    <lineage>
        <taxon>Eukaryota</taxon>
        <taxon>Fungi</taxon>
        <taxon>Dikarya</taxon>
        <taxon>Ascomycota</taxon>
        <taxon>Pezizomycotina</taxon>
        <taxon>Dothideomycetes</taxon>
        <taxon>Dothideomycetidae</taxon>
        <taxon>Mycosphaerellales</taxon>
        <taxon>Extremaceae</taxon>
        <taxon>Vermiconidia</taxon>
    </lineage>
</organism>
<reference evidence="1" key="1">
    <citation type="submission" date="2023-07" db="EMBL/GenBank/DDBJ databases">
        <title>Black Yeasts Isolated from many extreme environments.</title>
        <authorList>
            <person name="Coleine C."/>
            <person name="Stajich J.E."/>
            <person name="Selbmann L."/>
        </authorList>
    </citation>
    <scope>NUCLEOTIDE SEQUENCE</scope>
    <source>
        <strain evidence="1">CCFEE 5714</strain>
    </source>
</reference>
<dbReference type="EMBL" id="JAUTXU010000066">
    <property type="protein sequence ID" value="KAK3712901.1"/>
    <property type="molecule type" value="Genomic_DNA"/>
</dbReference>
<comment type="caution">
    <text evidence="1">The sequence shown here is derived from an EMBL/GenBank/DDBJ whole genome shotgun (WGS) entry which is preliminary data.</text>
</comment>
<protein>
    <submittedName>
        <fullName evidence="1">Uncharacterized protein</fullName>
    </submittedName>
</protein>
<name>A0ACC3N9G6_9PEZI</name>
<evidence type="ECO:0000313" key="2">
    <source>
        <dbReference type="Proteomes" id="UP001281147"/>
    </source>
</evidence>
<gene>
    <name evidence="1" type="ORF">LTR37_008786</name>
</gene>
<accession>A0ACC3N9G6</accession>
<keyword evidence="2" id="KW-1185">Reference proteome</keyword>
<proteinExistence type="predicted"/>